<keyword evidence="10" id="KW-1185">Reference proteome</keyword>
<evidence type="ECO:0000259" key="6">
    <source>
        <dbReference type="Pfam" id="PF04539"/>
    </source>
</evidence>
<evidence type="ECO:0000256" key="1">
    <source>
        <dbReference type="ARBA" id="ARBA00023015"/>
    </source>
</evidence>
<dbReference type="InterPro" id="IPR000943">
    <property type="entry name" value="RNA_pol_sigma70"/>
</dbReference>
<evidence type="ECO:0000313" key="10">
    <source>
        <dbReference type="Proteomes" id="UP000184440"/>
    </source>
</evidence>
<dbReference type="SUPFAM" id="SSF88946">
    <property type="entry name" value="Sigma2 domain of RNA polymerase sigma factors"/>
    <property type="match status" value="1"/>
</dbReference>
<feature type="region of interest" description="Disordered" evidence="5">
    <location>
        <begin position="1"/>
        <end position="98"/>
    </location>
</feature>
<dbReference type="NCBIfam" id="TIGR02980">
    <property type="entry name" value="SigBFG"/>
    <property type="match status" value="1"/>
</dbReference>
<dbReference type="SUPFAM" id="SSF88659">
    <property type="entry name" value="Sigma3 and sigma4 domains of RNA polymerase sigma factors"/>
    <property type="match status" value="2"/>
</dbReference>
<evidence type="ECO:0000256" key="3">
    <source>
        <dbReference type="ARBA" id="ARBA00023125"/>
    </source>
</evidence>
<dbReference type="PRINTS" id="PR00046">
    <property type="entry name" value="SIGMA70FCT"/>
</dbReference>
<proteinExistence type="predicted"/>
<keyword evidence="1" id="KW-0805">Transcription regulation</keyword>
<evidence type="ECO:0000256" key="4">
    <source>
        <dbReference type="ARBA" id="ARBA00023163"/>
    </source>
</evidence>
<keyword evidence="3" id="KW-0238">DNA-binding</keyword>
<evidence type="ECO:0000256" key="5">
    <source>
        <dbReference type="SAM" id="MobiDB-lite"/>
    </source>
</evidence>
<dbReference type="InterPro" id="IPR014322">
    <property type="entry name" value="RNA_pol_sigma-B/F/G"/>
</dbReference>
<keyword evidence="2" id="KW-0731">Sigma factor</keyword>
<dbReference type="InterPro" id="IPR014284">
    <property type="entry name" value="RNA_pol_sigma-70_dom"/>
</dbReference>
<evidence type="ECO:0000259" key="8">
    <source>
        <dbReference type="Pfam" id="PF04545"/>
    </source>
</evidence>
<feature type="compositionally biased region" description="Low complexity" evidence="5">
    <location>
        <begin position="79"/>
        <end position="89"/>
    </location>
</feature>
<dbReference type="STRING" id="134849.SAMN05443668_10541"/>
<dbReference type="Gene3D" id="1.10.10.10">
    <property type="entry name" value="Winged helix-like DNA-binding domain superfamily/Winged helix DNA-binding domain"/>
    <property type="match status" value="2"/>
</dbReference>
<dbReference type="NCBIfam" id="TIGR02937">
    <property type="entry name" value="sigma70-ECF"/>
    <property type="match status" value="1"/>
</dbReference>
<dbReference type="GO" id="GO:0003677">
    <property type="term" value="F:DNA binding"/>
    <property type="evidence" value="ECO:0007669"/>
    <property type="project" value="UniProtKB-KW"/>
</dbReference>
<dbReference type="InterPro" id="IPR007624">
    <property type="entry name" value="RNA_pol_sigma70_r3"/>
</dbReference>
<dbReference type="EMBL" id="FRCS01000005">
    <property type="protein sequence ID" value="SHN32479.1"/>
    <property type="molecule type" value="Genomic_DNA"/>
</dbReference>
<protein>
    <submittedName>
        <fullName evidence="9">RNA polymerase sigma-B factor</fullName>
    </submittedName>
</protein>
<dbReference type="InterPro" id="IPR007627">
    <property type="entry name" value="RNA_pol_sigma70_r2"/>
</dbReference>
<dbReference type="PANTHER" id="PTHR30385">
    <property type="entry name" value="SIGMA FACTOR F FLAGELLAR"/>
    <property type="match status" value="1"/>
</dbReference>
<sequence>MSSARRPGAGSRNPSSDPVVRPVGRRTGRPDATQHDPSRVPVPAGPADDRTTDEGPADEGPADERPPLRRAPMRRRASSADPADAADGSDVAHTAAERDRHASHELFRRLQACVPGSPEWRVHRDELVRRHLPLAHYLVRRFAGRGEPMDDLIQVATIGLIKAVDRFDLERGVEFSTYATPTVVGEVKRHFRDRGWAIRVPRRMQEHTLAVSRATGDLFGRLSRSPTIAELAGYTHLTEEEVLEAIGSAHAYTTVSLDVELADDSPGGAAHPAAGDAQVALENVEHRASLRPLLNRLNPRERQILALRFFANMTQSEIAAEIGVSQMHVSRLLSRTLAHLREGLGHPE</sequence>
<name>A0A1M7QM30_9ACTN</name>
<feature type="domain" description="RNA polymerase sigma-70 region 2" evidence="7">
    <location>
        <begin position="127"/>
        <end position="196"/>
    </location>
</feature>
<feature type="domain" description="RNA polymerase sigma-70 region 3" evidence="6">
    <location>
        <begin position="206"/>
        <end position="269"/>
    </location>
</feature>
<feature type="compositionally biased region" description="Basic and acidic residues" evidence="5">
    <location>
        <begin position="28"/>
        <end position="38"/>
    </location>
</feature>
<dbReference type="PANTHER" id="PTHR30385:SF4">
    <property type="entry name" value="RNA POLYMERASE SIGMA-E FACTOR"/>
    <property type="match status" value="1"/>
</dbReference>
<dbReference type="InterPro" id="IPR007630">
    <property type="entry name" value="RNA_pol_sigma70_r4"/>
</dbReference>
<evidence type="ECO:0000313" key="9">
    <source>
        <dbReference type="EMBL" id="SHN32479.1"/>
    </source>
</evidence>
<reference evidence="9 10" key="1">
    <citation type="submission" date="2016-11" db="EMBL/GenBank/DDBJ databases">
        <authorList>
            <person name="Jaros S."/>
            <person name="Januszkiewicz K."/>
            <person name="Wedrychowicz H."/>
        </authorList>
    </citation>
    <scope>NUCLEOTIDE SEQUENCE [LARGE SCALE GENOMIC DNA]</scope>
    <source>
        <strain evidence="9 10">DSM 46144</strain>
    </source>
</reference>
<dbReference type="AlphaFoldDB" id="A0A1M7QM30"/>
<dbReference type="Pfam" id="PF04545">
    <property type="entry name" value="Sigma70_r4"/>
    <property type="match status" value="1"/>
</dbReference>
<organism evidence="9 10">
    <name type="scientific">Cryptosporangium aurantiacum</name>
    <dbReference type="NCBI Taxonomy" id="134849"/>
    <lineage>
        <taxon>Bacteria</taxon>
        <taxon>Bacillati</taxon>
        <taxon>Actinomycetota</taxon>
        <taxon>Actinomycetes</taxon>
        <taxon>Cryptosporangiales</taxon>
        <taxon>Cryptosporangiaceae</taxon>
        <taxon>Cryptosporangium</taxon>
    </lineage>
</organism>
<dbReference type="Pfam" id="PF04539">
    <property type="entry name" value="Sigma70_r3"/>
    <property type="match status" value="1"/>
</dbReference>
<dbReference type="InterPro" id="IPR013325">
    <property type="entry name" value="RNA_pol_sigma_r2"/>
</dbReference>
<dbReference type="InterPro" id="IPR036388">
    <property type="entry name" value="WH-like_DNA-bd_sf"/>
</dbReference>
<dbReference type="Proteomes" id="UP000184440">
    <property type="component" value="Unassembled WGS sequence"/>
</dbReference>
<keyword evidence="4" id="KW-0804">Transcription</keyword>
<feature type="domain" description="RNA polymerase sigma-70 region 4" evidence="8">
    <location>
        <begin position="293"/>
        <end position="342"/>
    </location>
</feature>
<evidence type="ECO:0000259" key="7">
    <source>
        <dbReference type="Pfam" id="PF04542"/>
    </source>
</evidence>
<dbReference type="GO" id="GO:0006352">
    <property type="term" value="P:DNA-templated transcription initiation"/>
    <property type="evidence" value="ECO:0007669"/>
    <property type="project" value="InterPro"/>
</dbReference>
<dbReference type="Gene3D" id="1.20.120.1810">
    <property type="match status" value="1"/>
</dbReference>
<dbReference type="Pfam" id="PF04542">
    <property type="entry name" value="Sigma70_r2"/>
    <property type="match status" value="1"/>
</dbReference>
<evidence type="ECO:0000256" key="2">
    <source>
        <dbReference type="ARBA" id="ARBA00023082"/>
    </source>
</evidence>
<gene>
    <name evidence="9" type="ORF">SAMN05443668_10541</name>
</gene>
<dbReference type="CDD" id="cd06171">
    <property type="entry name" value="Sigma70_r4"/>
    <property type="match status" value="1"/>
</dbReference>
<dbReference type="InterPro" id="IPR013324">
    <property type="entry name" value="RNA_pol_sigma_r3/r4-like"/>
</dbReference>
<dbReference type="GO" id="GO:0016987">
    <property type="term" value="F:sigma factor activity"/>
    <property type="evidence" value="ECO:0007669"/>
    <property type="project" value="UniProtKB-KW"/>
</dbReference>
<accession>A0A1M7QM30</accession>